<organism evidence="2 3">
    <name type="scientific">Streptomyces violaceusniger (strain Tu 4113)</name>
    <dbReference type="NCBI Taxonomy" id="653045"/>
    <lineage>
        <taxon>Bacteria</taxon>
        <taxon>Bacillati</taxon>
        <taxon>Actinomycetota</taxon>
        <taxon>Actinomycetes</taxon>
        <taxon>Kitasatosporales</taxon>
        <taxon>Streptomycetaceae</taxon>
        <taxon>Streptomyces</taxon>
        <taxon>Streptomyces violaceusniger group</taxon>
    </lineage>
</organism>
<accession>G2PCZ3</accession>
<protein>
    <submittedName>
        <fullName evidence="2">Uncharacterized protein</fullName>
    </submittedName>
</protein>
<feature type="region of interest" description="Disordered" evidence="1">
    <location>
        <begin position="1"/>
        <end position="22"/>
    </location>
</feature>
<dbReference type="eggNOG" id="ENOG5031UP0">
    <property type="taxonomic scope" value="Bacteria"/>
</dbReference>
<dbReference type="EMBL" id="CP002994">
    <property type="protein sequence ID" value="AEM82619.1"/>
    <property type="molecule type" value="Genomic_DNA"/>
</dbReference>
<dbReference type="HOGENOM" id="CLU_171141_0_0_11"/>
<proteinExistence type="predicted"/>
<dbReference type="Proteomes" id="UP000008703">
    <property type="component" value="Chromosome"/>
</dbReference>
<evidence type="ECO:0000313" key="3">
    <source>
        <dbReference type="Proteomes" id="UP000008703"/>
    </source>
</evidence>
<name>G2PCZ3_STRV4</name>
<gene>
    <name evidence="2" type="ORF">Strvi_2921</name>
</gene>
<dbReference type="KEGG" id="svl:Strvi_2921"/>
<evidence type="ECO:0000256" key="1">
    <source>
        <dbReference type="SAM" id="MobiDB-lite"/>
    </source>
</evidence>
<evidence type="ECO:0000313" key="2">
    <source>
        <dbReference type="EMBL" id="AEM82619.1"/>
    </source>
</evidence>
<dbReference type="AlphaFoldDB" id="G2PCZ3"/>
<sequence>MVLTFDESSAIPKGEPAMPLSSGDRFTIRIGGDASGPVVAGHDNKVEVRRPSEPDAESGPTQTTTVRDHGTAYTVMNGELHIHHDSSARPPEEG</sequence>
<reference evidence="2" key="1">
    <citation type="submission" date="2011-08" db="EMBL/GenBank/DDBJ databases">
        <title>Complete sequence of chromosome of Streptomyces violaceusniger Tu 4113.</title>
        <authorList>
            <consortium name="US DOE Joint Genome Institute"/>
            <person name="Lucas S."/>
            <person name="Han J."/>
            <person name="Lapidus A."/>
            <person name="Cheng J.-F."/>
            <person name="Goodwin L."/>
            <person name="Pitluck S."/>
            <person name="Peters L."/>
            <person name="Ivanova N."/>
            <person name="Daligault H."/>
            <person name="Detter J.C."/>
            <person name="Han C."/>
            <person name="Tapia R."/>
            <person name="Land M."/>
            <person name="Hauser L."/>
            <person name="Kyrpides N."/>
            <person name="Ivanova N."/>
            <person name="Pagani I."/>
            <person name="Hagen A."/>
            <person name="Katz L."/>
            <person name="Fiedler H.-P."/>
            <person name="Keasling J."/>
            <person name="Fortman J."/>
            <person name="Woyke T."/>
        </authorList>
    </citation>
    <scope>NUCLEOTIDE SEQUENCE [LARGE SCALE GENOMIC DNA]</scope>
    <source>
        <strain evidence="2">Tu 4113</strain>
    </source>
</reference>
<keyword evidence="3" id="KW-1185">Reference proteome</keyword>